<evidence type="ECO:0008006" key="4">
    <source>
        <dbReference type="Google" id="ProtNLM"/>
    </source>
</evidence>
<proteinExistence type="predicted"/>
<organism evidence="2 3">
    <name type="scientific">Vibrio aestuarianus</name>
    <dbReference type="NCBI Taxonomy" id="28171"/>
    <lineage>
        <taxon>Bacteria</taxon>
        <taxon>Pseudomonadati</taxon>
        <taxon>Pseudomonadota</taxon>
        <taxon>Gammaproteobacteria</taxon>
        <taxon>Vibrionales</taxon>
        <taxon>Vibrionaceae</taxon>
        <taxon>Vibrio</taxon>
    </lineage>
</organism>
<keyword evidence="1" id="KW-0812">Transmembrane</keyword>
<comment type="caution">
    <text evidence="2">The sequence shown here is derived from an EMBL/GenBank/DDBJ whole genome shotgun (WGS) entry which is preliminary data.</text>
</comment>
<feature type="transmembrane region" description="Helical" evidence="1">
    <location>
        <begin position="81"/>
        <end position="100"/>
    </location>
</feature>
<dbReference type="Gene3D" id="1.20.1280.290">
    <property type="match status" value="1"/>
</dbReference>
<name>A0ABN8TNC6_9VIBR</name>
<dbReference type="Proteomes" id="UP001152658">
    <property type="component" value="Unassembled WGS sequence"/>
</dbReference>
<dbReference type="Pfam" id="PF10688">
    <property type="entry name" value="Imp-YgjV"/>
    <property type="match status" value="1"/>
</dbReference>
<evidence type="ECO:0000313" key="3">
    <source>
        <dbReference type="Proteomes" id="UP001152658"/>
    </source>
</evidence>
<keyword evidence="1" id="KW-0472">Membrane</keyword>
<evidence type="ECO:0000256" key="1">
    <source>
        <dbReference type="SAM" id="Phobius"/>
    </source>
</evidence>
<sequence>MTIRGRELPQLSHDEKIGTDTDTVRHIKKGQIMEMNVIEILGYAASIMVAISLTMKDIVKLRILNFVGCALFTAYGLMIDAWPVVLTNSFIACVNVYFLVKMQQEKKTAEAKNAA</sequence>
<gene>
    <name evidence="2" type="ORF">VAE063_1010104</name>
</gene>
<protein>
    <recommendedName>
        <fullName evidence="4">Inner membrane protein</fullName>
    </recommendedName>
</protein>
<reference evidence="2" key="1">
    <citation type="submission" date="2022-06" db="EMBL/GenBank/DDBJ databases">
        <authorList>
            <person name="Goudenege D."/>
            <person name="Le Roux F."/>
        </authorList>
    </citation>
    <scope>NUCLEOTIDE SEQUENCE</scope>
    <source>
        <strain evidence="2">12-063</strain>
    </source>
</reference>
<accession>A0ABN8TNC6</accession>
<dbReference type="InterPro" id="IPR019629">
    <property type="entry name" value="Uncharacterised_HI1736/YgjV"/>
</dbReference>
<keyword evidence="3" id="KW-1185">Reference proteome</keyword>
<evidence type="ECO:0000313" key="2">
    <source>
        <dbReference type="EMBL" id="CAH8196483.1"/>
    </source>
</evidence>
<keyword evidence="1" id="KW-1133">Transmembrane helix</keyword>
<dbReference type="EMBL" id="CALYLK010000002">
    <property type="protein sequence ID" value="CAH8196483.1"/>
    <property type="molecule type" value="Genomic_DNA"/>
</dbReference>
<feature type="transmembrane region" description="Helical" evidence="1">
    <location>
        <begin position="35"/>
        <end position="55"/>
    </location>
</feature>